<name>A0A1C3XF75_9BRAD</name>
<dbReference type="GO" id="GO:0005524">
    <property type="term" value="F:ATP binding"/>
    <property type="evidence" value="ECO:0007669"/>
    <property type="project" value="UniProtKB-KW"/>
</dbReference>
<proteinExistence type="predicted"/>
<dbReference type="InterPro" id="IPR042176">
    <property type="entry name" value="Pantoate_ligase_C"/>
</dbReference>
<sequence length="96" mass="10662">MSSRNRYLSKEERQRALAINRGLSAALDEFRWGERLIPIAKGHLETVDRLQYLELVDGDTLNAADSPLRRPAALCAASYVGSTRLIDNVILALPTP</sequence>
<accession>A0A1C3XF75</accession>
<dbReference type="GO" id="GO:0015940">
    <property type="term" value="P:pantothenate biosynthetic process"/>
    <property type="evidence" value="ECO:0007669"/>
    <property type="project" value="InterPro"/>
</dbReference>
<dbReference type="PANTHER" id="PTHR21299:SF1">
    <property type="entry name" value="PANTOATE--BETA-ALANINE LIGASE"/>
    <property type="match status" value="1"/>
</dbReference>
<dbReference type="Proteomes" id="UP000183174">
    <property type="component" value="Unassembled WGS sequence"/>
</dbReference>
<dbReference type="InterPro" id="IPR003721">
    <property type="entry name" value="Pantoate_ligase"/>
</dbReference>
<dbReference type="Pfam" id="PF02569">
    <property type="entry name" value="Pantoate_ligase"/>
    <property type="match status" value="1"/>
</dbReference>
<protein>
    <submittedName>
        <fullName evidence="4">Pantoate-beta-alanine ligase</fullName>
    </submittedName>
</protein>
<evidence type="ECO:0000313" key="4">
    <source>
        <dbReference type="EMBL" id="SCB50869.1"/>
    </source>
</evidence>
<keyword evidence="3" id="KW-0067">ATP-binding</keyword>
<reference evidence="4 5" key="1">
    <citation type="submission" date="2016-08" db="EMBL/GenBank/DDBJ databases">
        <authorList>
            <person name="Seilhamer J.J."/>
        </authorList>
    </citation>
    <scope>NUCLEOTIDE SEQUENCE [LARGE SCALE GENOMIC DNA]</scope>
    <source>
        <strain evidence="4 5">CCBAU 10071</strain>
    </source>
</reference>
<dbReference type="Gene3D" id="3.30.1300.10">
    <property type="entry name" value="Pantoate-beta-alanine ligase, C-terminal domain"/>
    <property type="match status" value="1"/>
</dbReference>
<dbReference type="SUPFAM" id="SSF52374">
    <property type="entry name" value="Nucleotidylyl transferase"/>
    <property type="match status" value="1"/>
</dbReference>
<dbReference type="PANTHER" id="PTHR21299">
    <property type="entry name" value="CYTIDYLATE KINASE/PANTOATE-BETA-ALANINE LIGASE"/>
    <property type="match status" value="1"/>
</dbReference>
<dbReference type="GO" id="GO:0005829">
    <property type="term" value="C:cytosol"/>
    <property type="evidence" value="ECO:0007669"/>
    <property type="project" value="TreeGrafter"/>
</dbReference>
<evidence type="ECO:0000256" key="2">
    <source>
        <dbReference type="ARBA" id="ARBA00022741"/>
    </source>
</evidence>
<dbReference type="GO" id="GO:0004592">
    <property type="term" value="F:pantoate-beta-alanine ligase activity"/>
    <property type="evidence" value="ECO:0007669"/>
    <property type="project" value="InterPro"/>
</dbReference>
<evidence type="ECO:0000256" key="3">
    <source>
        <dbReference type="ARBA" id="ARBA00022840"/>
    </source>
</evidence>
<dbReference type="EMBL" id="FMAE01000013">
    <property type="protein sequence ID" value="SCB50869.1"/>
    <property type="molecule type" value="Genomic_DNA"/>
</dbReference>
<dbReference type="AlphaFoldDB" id="A0A1C3XF75"/>
<evidence type="ECO:0000313" key="5">
    <source>
        <dbReference type="Proteomes" id="UP000183174"/>
    </source>
</evidence>
<organism evidence="4 5">
    <name type="scientific">Bradyrhizobium yuanmingense</name>
    <dbReference type="NCBI Taxonomy" id="108015"/>
    <lineage>
        <taxon>Bacteria</taxon>
        <taxon>Pseudomonadati</taxon>
        <taxon>Pseudomonadota</taxon>
        <taxon>Alphaproteobacteria</taxon>
        <taxon>Hyphomicrobiales</taxon>
        <taxon>Nitrobacteraceae</taxon>
        <taxon>Bradyrhizobium</taxon>
    </lineage>
</organism>
<keyword evidence="1 4" id="KW-0436">Ligase</keyword>
<evidence type="ECO:0000256" key="1">
    <source>
        <dbReference type="ARBA" id="ARBA00022598"/>
    </source>
</evidence>
<gene>
    <name evidence="4" type="ORF">GA0061099_101352</name>
</gene>
<keyword evidence="2" id="KW-0547">Nucleotide-binding</keyword>